<evidence type="ECO:0000256" key="5">
    <source>
        <dbReference type="ARBA" id="ARBA00023163"/>
    </source>
</evidence>
<evidence type="ECO:0000256" key="6">
    <source>
        <dbReference type="PROSITE-ProRule" id="PRU00169"/>
    </source>
</evidence>
<proteinExistence type="predicted"/>
<dbReference type="PANTHER" id="PTHR43214:SF43">
    <property type="entry name" value="TWO-COMPONENT RESPONSE REGULATOR"/>
    <property type="match status" value="1"/>
</dbReference>
<evidence type="ECO:0000313" key="9">
    <source>
        <dbReference type="EMBL" id="MBA2176376.1"/>
    </source>
</evidence>
<accession>A0A838CXQ1</accession>
<keyword evidence="2 6" id="KW-0597">Phosphoprotein</keyword>
<feature type="modified residue" description="4-aspartylphosphate" evidence="6">
    <location>
        <position position="53"/>
    </location>
</feature>
<dbReference type="GO" id="GO:0005737">
    <property type="term" value="C:cytoplasm"/>
    <property type="evidence" value="ECO:0007669"/>
    <property type="project" value="UniProtKB-SubCell"/>
</dbReference>
<keyword evidence="3" id="KW-0805">Transcription regulation</keyword>
<evidence type="ECO:0000256" key="4">
    <source>
        <dbReference type="ARBA" id="ARBA00023125"/>
    </source>
</evidence>
<dbReference type="CDD" id="cd17535">
    <property type="entry name" value="REC_NarL-like"/>
    <property type="match status" value="1"/>
</dbReference>
<feature type="domain" description="Response regulatory" evidence="8">
    <location>
        <begin position="2"/>
        <end position="118"/>
    </location>
</feature>
<evidence type="ECO:0000259" key="7">
    <source>
        <dbReference type="PROSITE" id="PS50043"/>
    </source>
</evidence>
<dbReference type="EMBL" id="JACEFG010000003">
    <property type="protein sequence ID" value="MBA2176376.1"/>
    <property type="molecule type" value="Genomic_DNA"/>
</dbReference>
<evidence type="ECO:0000313" key="10">
    <source>
        <dbReference type="Proteomes" id="UP000571017"/>
    </source>
</evidence>
<dbReference type="SUPFAM" id="SSF46894">
    <property type="entry name" value="C-terminal effector domain of the bipartite response regulators"/>
    <property type="match status" value="1"/>
</dbReference>
<feature type="domain" description="HTH luxR-type" evidence="7">
    <location>
        <begin position="143"/>
        <end position="208"/>
    </location>
</feature>
<evidence type="ECO:0000256" key="2">
    <source>
        <dbReference type="ARBA" id="ARBA00022553"/>
    </source>
</evidence>
<sequence>MKVLLVDDHLVVLRGLRFFLSTQEDIEIIGEVENGEAAMKAVEEQKPDIVLMDLMMPVMDGVEATKRLKESHPEVKVVILSSFSDQDHVIPALQAGATGYQLKDVEPDVLVETIRKAAKGEKYLHPKATDLLMSEMTSDVSKETALIHDLTKREKEVLEQITLGKSNKEISNDLYITEKTVKTHVSHILSKLEVHDRTQAAIYAMKNRLFESS</sequence>
<evidence type="ECO:0000259" key="8">
    <source>
        <dbReference type="PROSITE" id="PS50110"/>
    </source>
</evidence>
<dbReference type="Proteomes" id="UP000571017">
    <property type="component" value="Unassembled WGS sequence"/>
</dbReference>
<keyword evidence="5" id="KW-0804">Transcription</keyword>
<keyword evidence="4" id="KW-0238">DNA-binding</keyword>
<dbReference type="InterPro" id="IPR016032">
    <property type="entry name" value="Sig_transdc_resp-reg_C-effctor"/>
</dbReference>
<evidence type="ECO:0000256" key="1">
    <source>
        <dbReference type="ARBA" id="ARBA00004496"/>
    </source>
</evidence>
<dbReference type="InterPro" id="IPR000792">
    <property type="entry name" value="Tscrpt_reg_LuxR_C"/>
</dbReference>
<dbReference type="PANTHER" id="PTHR43214">
    <property type="entry name" value="TWO-COMPONENT RESPONSE REGULATOR"/>
    <property type="match status" value="1"/>
</dbReference>
<name>A0A838CXQ1_9BACI</name>
<comment type="subcellular location">
    <subcellularLocation>
        <location evidence="1">Cytoplasm</location>
    </subcellularLocation>
</comment>
<dbReference type="Pfam" id="PF00196">
    <property type="entry name" value="GerE"/>
    <property type="match status" value="1"/>
</dbReference>
<dbReference type="InterPro" id="IPR001789">
    <property type="entry name" value="Sig_transdc_resp-reg_receiver"/>
</dbReference>
<dbReference type="Pfam" id="PF00072">
    <property type="entry name" value="Response_reg"/>
    <property type="match status" value="1"/>
</dbReference>
<dbReference type="GO" id="GO:0006355">
    <property type="term" value="P:regulation of DNA-templated transcription"/>
    <property type="evidence" value="ECO:0007669"/>
    <property type="project" value="InterPro"/>
</dbReference>
<dbReference type="SMART" id="SM00448">
    <property type="entry name" value="REC"/>
    <property type="match status" value="1"/>
</dbReference>
<protein>
    <submittedName>
        <fullName evidence="9">Response regulator transcription factor</fullName>
    </submittedName>
</protein>
<dbReference type="CDD" id="cd06170">
    <property type="entry name" value="LuxR_C_like"/>
    <property type="match status" value="1"/>
</dbReference>
<dbReference type="SUPFAM" id="SSF52172">
    <property type="entry name" value="CheY-like"/>
    <property type="match status" value="1"/>
</dbReference>
<dbReference type="InterPro" id="IPR039420">
    <property type="entry name" value="WalR-like"/>
</dbReference>
<dbReference type="PROSITE" id="PS50110">
    <property type="entry name" value="RESPONSE_REGULATORY"/>
    <property type="match status" value="1"/>
</dbReference>
<dbReference type="PROSITE" id="PS00622">
    <property type="entry name" value="HTH_LUXR_1"/>
    <property type="match status" value="1"/>
</dbReference>
<reference evidence="9 10" key="1">
    <citation type="journal article" date="2004" name="Extremophiles">
        <title>Halobacillus locisalis sp. nov., a halophilic bacterium isolated from a marine solar saltern of the Yellow Sea in Korea.</title>
        <authorList>
            <person name="Yoon J.H."/>
            <person name="Kang K.H."/>
            <person name="Oh T.K."/>
            <person name="Park Y.H."/>
        </authorList>
    </citation>
    <scope>NUCLEOTIDE SEQUENCE [LARGE SCALE GENOMIC DNA]</scope>
    <source>
        <strain evidence="9 10">KCTC 3788</strain>
    </source>
</reference>
<evidence type="ECO:0000256" key="3">
    <source>
        <dbReference type="ARBA" id="ARBA00023015"/>
    </source>
</evidence>
<dbReference type="InterPro" id="IPR011006">
    <property type="entry name" value="CheY-like_superfamily"/>
</dbReference>
<dbReference type="PRINTS" id="PR00038">
    <property type="entry name" value="HTHLUXR"/>
</dbReference>
<keyword evidence="10" id="KW-1185">Reference proteome</keyword>
<dbReference type="InterPro" id="IPR058245">
    <property type="entry name" value="NreC/VraR/RcsB-like_REC"/>
</dbReference>
<comment type="caution">
    <text evidence="9">The sequence shown here is derived from an EMBL/GenBank/DDBJ whole genome shotgun (WGS) entry which is preliminary data.</text>
</comment>
<dbReference type="Gene3D" id="3.40.50.2300">
    <property type="match status" value="1"/>
</dbReference>
<organism evidence="9 10">
    <name type="scientific">Halobacillus locisalis</name>
    <dbReference type="NCBI Taxonomy" id="220753"/>
    <lineage>
        <taxon>Bacteria</taxon>
        <taxon>Bacillati</taxon>
        <taxon>Bacillota</taxon>
        <taxon>Bacilli</taxon>
        <taxon>Bacillales</taxon>
        <taxon>Bacillaceae</taxon>
        <taxon>Halobacillus</taxon>
    </lineage>
</organism>
<dbReference type="AlphaFoldDB" id="A0A838CXQ1"/>
<dbReference type="SMART" id="SM00421">
    <property type="entry name" value="HTH_LUXR"/>
    <property type="match status" value="1"/>
</dbReference>
<dbReference type="GO" id="GO:0003677">
    <property type="term" value="F:DNA binding"/>
    <property type="evidence" value="ECO:0007669"/>
    <property type="project" value="UniProtKB-KW"/>
</dbReference>
<dbReference type="GO" id="GO:0000160">
    <property type="term" value="P:phosphorelay signal transduction system"/>
    <property type="evidence" value="ECO:0007669"/>
    <property type="project" value="InterPro"/>
</dbReference>
<dbReference type="PROSITE" id="PS50043">
    <property type="entry name" value="HTH_LUXR_2"/>
    <property type="match status" value="1"/>
</dbReference>
<gene>
    <name evidence="9" type="ORF">H0266_15875</name>
</gene>